<accession>A0ABD5AA48</accession>
<protein>
    <submittedName>
        <fullName evidence="2">GAF domain-containing protein</fullName>
    </submittedName>
</protein>
<reference evidence="2" key="1">
    <citation type="submission" date="2023-07" db="EMBL/GenBank/DDBJ databases">
        <title>Genome content predicts the carbon catabolic preferences of heterotrophic bacteria.</title>
        <authorList>
            <person name="Gralka M."/>
        </authorList>
    </citation>
    <scope>NUCLEOTIDE SEQUENCE</scope>
    <source>
        <strain evidence="2">6E03</strain>
    </source>
</reference>
<gene>
    <name evidence="2" type="ORF">Q8W38_11455</name>
</gene>
<evidence type="ECO:0000313" key="2">
    <source>
        <dbReference type="EMBL" id="MDP2489954.1"/>
    </source>
</evidence>
<proteinExistence type="predicted"/>
<keyword evidence="1" id="KW-1133">Transmembrane helix</keyword>
<sequence>MSETKTQAVLSSINSTYRIVQSAASFWNALILPVLIAVFVTYLLGVKEFSSLEPMSWVLIGISALAVISIHIFVSIIMVRASTTDTLLPEYTQATKQLNEIESEFGKLDKQYKIDSKIFKSQSHAMKVTSEALSYAIGTIRNQEAQQQEVTESSMDQMISSLLWPVVVLREQLFDFKQGALWSIALYVPNSDGVLVPKWRMNDNRIPVQNRPWAPGFGVVGLSYLHKKVKYFSGDVEDQSFSVTKPSDIESYKSIIAIPIIPCEDKSSEKEHLPVGVLVLTSDRTKQFHLDRDVMFLQTHANLVAILIEKYKTYSEHTTKLDVQDTSSPDTEGE</sequence>
<dbReference type="InterPro" id="IPR029016">
    <property type="entry name" value="GAF-like_dom_sf"/>
</dbReference>
<organism evidence="2 3">
    <name type="scientific">Vibrio splendidus</name>
    <dbReference type="NCBI Taxonomy" id="29497"/>
    <lineage>
        <taxon>Bacteria</taxon>
        <taxon>Pseudomonadati</taxon>
        <taxon>Pseudomonadota</taxon>
        <taxon>Gammaproteobacteria</taxon>
        <taxon>Vibrionales</taxon>
        <taxon>Vibrionaceae</taxon>
        <taxon>Vibrio</taxon>
    </lineage>
</organism>
<dbReference type="Proteomes" id="UP001177883">
    <property type="component" value="Unassembled WGS sequence"/>
</dbReference>
<feature type="transmembrane region" description="Helical" evidence="1">
    <location>
        <begin position="26"/>
        <end position="45"/>
    </location>
</feature>
<dbReference type="EMBL" id="JAUYVK010000009">
    <property type="protein sequence ID" value="MDP2489954.1"/>
    <property type="molecule type" value="Genomic_DNA"/>
</dbReference>
<dbReference type="SUPFAM" id="SSF55781">
    <property type="entry name" value="GAF domain-like"/>
    <property type="match status" value="1"/>
</dbReference>
<feature type="transmembrane region" description="Helical" evidence="1">
    <location>
        <begin position="57"/>
        <end position="79"/>
    </location>
</feature>
<comment type="caution">
    <text evidence="2">The sequence shown here is derived from an EMBL/GenBank/DDBJ whole genome shotgun (WGS) entry which is preliminary data.</text>
</comment>
<keyword evidence="1" id="KW-0472">Membrane</keyword>
<dbReference type="RefSeq" id="WP_305375051.1">
    <property type="nucleotide sequence ID" value="NZ_JAUYVK010000009.1"/>
</dbReference>
<evidence type="ECO:0000313" key="3">
    <source>
        <dbReference type="Proteomes" id="UP001177883"/>
    </source>
</evidence>
<dbReference type="AlphaFoldDB" id="A0ABD5AA48"/>
<name>A0ABD5AA48_VIBSP</name>
<dbReference type="Gene3D" id="3.30.450.40">
    <property type="match status" value="1"/>
</dbReference>
<evidence type="ECO:0000256" key="1">
    <source>
        <dbReference type="SAM" id="Phobius"/>
    </source>
</evidence>
<keyword evidence="1" id="KW-0812">Transmembrane</keyword>